<reference evidence="1" key="1">
    <citation type="submission" date="2014-12" db="EMBL/GenBank/DDBJ databases">
        <title>Insight into the proteome of Arion vulgaris.</title>
        <authorList>
            <person name="Aradska J."/>
            <person name="Bulat T."/>
            <person name="Smidak R."/>
            <person name="Sarate P."/>
            <person name="Gangsoo J."/>
            <person name="Sialana F."/>
            <person name="Bilban M."/>
            <person name="Lubec G."/>
        </authorList>
    </citation>
    <scope>NUCLEOTIDE SEQUENCE</scope>
    <source>
        <tissue evidence="1">Skin</tissue>
    </source>
</reference>
<name>A0A0B7AD97_9EUPU</name>
<evidence type="ECO:0000313" key="1">
    <source>
        <dbReference type="EMBL" id="CEK78949.1"/>
    </source>
</evidence>
<accession>A0A0B7AD97</accession>
<sequence>MTDKAKGRPHKRGRDNIKTKLREMNIIDPYIFPHDTSHEVKGGSEACDHYLYNYTIRCA</sequence>
<organism evidence="1">
    <name type="scientific">Arion vulgaris</name>
    <dbReference type="NCBI Taxonomy" id="1028688"/>
    <lineage>
        <taxon>Eukaryota</taxon>
        <taxon>Metazoa</taxon>
        <taxon>Spiralia</taxon>
        <taxon>Lophotrochozoa</taxon>
        <taxon>Mollusca</taxon>
        <taxon>Gastropoda</taxon>
        <taxon>Heterobranchia</taxon>
        <taxon>Euthyneura</taxon>
        <taxon>Panpulmonata</taxon>
        <taxon>Eupulmonata</taxon>
        <taxon>Stylommatophora</taxon>
        <taxon>Helicina</taxon>
        <taxon>Arionoidea</taxon>
        <taxon>Arionidae</taxon>
        <taxon>Arion</taxon>
    </lineage>
</organism>
<dbReference type="EMBL" id="HACG01032084">
    <property type="protein sequence ID" value="CEK78949.1"/>
    <property type="molecule type" value="Transcribed_RNA"/>
</dbReference>
<proteinExistence type="predicted"/>
<feature type="non-terminal residue" evidence="1">
    <location>
        <position position="59"/>
    </location>
</feature>
<gene>
    <name evidence="1" type="primary">ORF112818</name>
</gene>
<dbReference type="AlphaFoldDB" id="A0A0B7AD97"/>
<protein>
    <submittedName>
        <fullName evidence="1">Uncharacterized protein</fullName>
    </submittedName>
</protein>